<protein>
    <submittedName>
        <fullName evidence="1">Uncharacterized protein</fullName>
    </submittedName>
</protein>
<dbReference type="Proteomes" id="UP000501690">
    <property type="component" value="Linkage Group LG10"/>
</dbReference>
<organism evidence="1 2">
    <name type="scientific">Vigna unguiculata</name>
    <name type="common">Cowpea</name>
    <dbReference type="NCBI Taxonomy" id="3917"/>
    <lineage>
        <taxon>Eukaryota</taxon>
        <taxon>Viridiplantae</taxon>
        <taxon>Streptophyta</taxon>
        <taxon>Embryophyta</taxon>
        <taxon>Tracheophyta</taxon>
        <taxon>Spermatophyta</taxon>
        <taxon>Magnoliopsida</taxon>
        <taxon>eudicotyledons</taxon>
        <taxon>Gunneridae</taxon>
        <taxon>Pentapetalae</taxon>
        <taxon>rosids</taxon>
        <taxon>fabids</taxon>
        <taxon>Fabales</taxon>
        <taxon>Fabaceae</taxon>
        <taxon>Papilionoideae</taxon>
        <taxon>50 kb inversion clade</taxon>
        <taxon>NPAAA clade</taxon>
        <taxon>indigoferoid/millettioid clade</taxon>
        <taxon>Phaseoleae</taxon>
        <taxon>Vigna</taxon>
    </lineage>
</organism>
<keyword evidence="2" id="KW-1185">Reference proteome</keyword>
<gene>
    <name evidence="1" type="ORF">DEO72_LG10g2619</name>
</gene>
<evidence type="ECO:0000313" key="1">
    <source>
        <dbReference type="EMBL" id="QCE11386.1"/>
    </source>
</evidence>
<sequence length="162" mass="18587">MSTSSSPNTFQNMVTSSLHLHCTTSTTTQEHVRLTVDNRRFAGNRDSHADRPPYALRQKARATRTKLTNQICELLYAGPRHTENILYCASRPLSIWPENDVTSSSSQICTTGYPRTRKEALHLLFHSDQLHREPPLNHRPCVFLSESQQRRRSHADLGFLQF</sequence>
<name>A0A4D6NCE1_VIGUN</name>
<reference evidence="1 2" key="1">
    <citation type="submission" date="2019-04" db="EMBL/GenBank/DDBJ databases">
        <title>An improved genome assembly and genetic linkage map for asparagus bean, Vigna unguiculata ssp. sesquipedialis.</title>
        <authorList>
            <person name="Xia Q."/>
            <person name="Zhang R."/>
            <person name="Dong Y."/>
        </authorList>
    </citation>
    <scope>NUCLEOTIDE SEQUENCE [LARGE SCALE GENOMIC DNA]</scope>
    <source>
        <tissue evidence="1">Leaf</tissue>
    </source>
</reference>
<accession>A0A4D6NCE1</accession>
<proteinExistence type="predicted"/>
<dbReference type="AlphaFoldDB" id="A0A4D6NCE1"/>
<evidence type="ECO:0000313" key="2">
    <source>
        <dbReference type="Proteomes" id="UP000501690"/>
    </source>
</evidence>
<dbReference type="EMBL" id="CP039354">
    <property type="protein sequence ID" value="QCE11386.1"/>
    <property type="molecule type" value="Genomic_DNA"/>
</dbReference>